<evidence type="ECO:0000313" key="4">
    <source>
        <dbReference type="Proteomes" id="UP000466683"/>
    </source>
</evidence>
<evidence type="ECO:0000313" key="3">
    <source>
        <dbReference type="EMBL" id="UNC01472.1"/>
    </source>
</evidence>
<dbReference type="Proteomes" id="UP000466683">
    <property type="component" value="Chromosome"/>
</dbReference>
<evidence type="ECO:0000313" key="2">
    <source>
        <dbReference type="EMBL" id="BBX91360.1"/>
    </source>
</evidence>
<sequence length="256" mass="28625">MTTQIRITPANVTTEVLKAVDAEPDTDSTQIAERLADAIAVQHRRNMLVHLLYDDIEAVKRMRAHRIEQRSRIVEPPAVRQREAEQQATGSEGSEEFDALHAAPAKWANGVWFNAKRRAQFRRWCGRDGRAGFDQWLSDALAMPQSEGFKEDWVPGYADRALAQRISRIVDDYAETLRLELTIELLDTVFATGDGTRVSWRDATVDQHEERITVLGEMISGTTETAAMHVAAVKMIRQAGVDTLGQLDGEKRGSAA</sequence>
<organism evidence="3 5">
    <name type="scientific">Mycolicibacterium boenickei</name>
    <dbReference type="NCBI Taxonomy" id="146017"/>
    <lineage>
        <taxon>Bacteria</taxon>
        <taxon>Bacillati</taxon>
        <taxon>Actinomycetota</taxon>
        <taxon>Actinomycetes</taxon>
        <taxon>Mycobacteriales</taxon>
        <taxon>Mycobacteriaceae</taxon>
        <taxon>Mycolicibacterium</taxon>
    </lineage>
</organism>
<name>A0AAX3A1Z2_9MYCO</name>
<keyword evidence="4" id="KW-1185">Reference proteome</keyword>
<evidence type="ECO:0000256" key="1">
    <source>
        <dbReference type="SAM" id="MobiDB-lite"/>
    </source>
</evidence>
<gene>
    <name evidence="3" type="ORF">H5U98_08880</name>
    <name evidence="2" type="ORF">MBOE_30090</name>
</gene>
<dbReference type="EMBL" id="AP022579">
    <property type="protein sequence ID" value="BBX91360.1"/>
    <property type="molecule type" value="Genomic_DNA"/>
</dbReference>
<dbReference type="AlphaFoldDB" id="A0AAX3A1Z2"/>
<feature type="region of interest" description="Disordered" evidence="1">
    <location>
        <begin position="72"/>
        <end position="97"/>
    </location>
</feature>
<reference evidence="2" key="2">
    <citation type="submission" date="2020-02" db="EMBL/GenBank/DDBJ databases">
        <authorList>
            <person name="Matsumoto Y."/>
            <person name="Kinjo T."/>
            <person name="Motooka D."/>
            <person name="Nabeya D."/>
            <person name="Jung N."/>
            <person name="Uechi K."/>
            <person name="Horii T."/>
            <person name="Iida T."/>
            <person name="Fujita J."/>
            <person name="Nakamura S."/>
        </authorList>
    </citation>
    <scope>NUCLEOTIDE SEQUENCE</scope>
    <source>
        <strain evidence="2">JCM 15653</strain>
    </source>
</reference>
<dbReference type="EMBL" id="CP060016">
    <property type="protein sequence ID" value="UNC01472.1"/>
    <property type="molecule type" value="Genomic_DNA"/>
</dbReference>
<dbReference type="Proteomes" id="UP001162885">
    <property type="component" value="Chromosome"/>
</dbReference>
<reference evidence="3 5" key="3">
    <citation type="journal article" date="2022" name="BMC Genomics">
        <title>Comparative genome analysis of mycobacteria focusing on tRNA and non-coding RNA.</title>
        <authorList>
            <person name="Behra P.R.K."/>
            <person name="Pettersson B.M.F."/>
            <person name="Ramesh M."/>
            <person name="Das S."/>
            <person name="Dasgupta S."/>
            <person name="Kirsebom L.A."/>
        </authorList>
    </citation>
    <scope>NUCLEOTIDE SEQUENCE [LARGE SCALE GENOMIC DNA]</scope>
    <source>
        <strain evidence="3 5">DSM 44677</strain>
    </source>
</reference>
<proteinExistence type="predicted"/>
<dbReference type="RefSeq" id="WP_077743190.1">
    <property type="nucleotide sequence ID" value="NZ_AP022579.1"/>
</dbReference>
<accession>A0AAX3A1Z2</accession>
<protein>
    <submittedName>
        <fullName evidence="3">Uncharacterized protein</fullName>
    </submittedName>
</protein>
<reference evidence="2 4" key="1">
    <citation type="journal article" date="2019" name="Emerg. Microbes Infect.">
        <title>Comprehensive subspecies identification of 175 nontuberculous mycobacteria species based on 7547 genomic profiles.</title>
        <authorList>
            <person name="Matsumoto Y."/>
            <person name="Kinjo T."/>
            <person name="Motooka D."/>
            <person name="Nabeya D."/>
            <person name="Jung N."/>
            <person name="Uechi K."/>
            <person name="Horii T."/>
            <person name="Iida T."/>
            <person name="Fujita J."/>
            <person name="Nakamura S."/>
        </authorList>
    </citation>
    <scope>NUCLEOTIDE SEQUENCE [LARGE SCALE GENOMIC DNA]</scope>
    <source>
        <strain evidence="2 4">JCM 15653</strain>
    </source>
</reference>
<evidence type="ECO:0000313" key="5">
    <source>
        <dbReference type="Proteomes" id="UP001162885"/>
    </source>
</evidence>